<keyword evidence="9" id="KW-0902">Two-component regulatory system</keyword>
<feature type="domain" description="PAS" evidence="16">
    <location>
        <begin position="259"/>
        <end position="320"/>
    </location>
</feature>
<comment type="caution">
    <text evidence="18">The sequence shown here is derived from an EMBL/GenBank/DDBJ whole genome shotgun (WGS) entry which is preliminary data.</text>
</comment>
<keyword evidence="7" id="KW-0418">Kinase</keyword>
<dbReference type="SMART" id="SM00388">
    <property type="entry name" value="HisKA"/>
    <property type="match status" value="1"/>
</dbReference>
<accession>A0A3S1D7Q7</accession>
<dbReference type="InterPro" id="IPR001610">
    <property type="entry name" value="PAC"/>
</dbReference>
<dbReference type="PANTHER" id="PTHR45339">
    <property type="entry name" value="HYBRID SIGNAL TRANSDUCTION HISTIDINE KINASE J"/>
    <property type="match status" value="1"/>
</dbReference>
<dbReference type="CDD" id="cd00082">
    <property type="entry name" value="HisKA"/>
    <property type="match status" value="1"/>
</dbReference>
<evidence type="ECO:0000256" key="5">
    <source>
        <dbReference type="ARBA" id="ARBA00022679"/>
    </source>
</evidence>
<dbReference type="PROSITE" id="PS50112">
    <property type="entry name" value="PAS"/>
    <property type="match status" value="2"/>
</dbReference>
<dbReference type="CDD" id="cd17546">
    <property type="entry name" value="REC_hyHK_CKI1_RcsC-like"/>
    <property type="match status" value="1"/>
</dbReference>
<dbReference type="PRINTS" id="PR00344">
    <property type="entry name" value="BCTRLSENSOR"/>
</dbReference>
<dbReference type="Proteomes" id="UP000272464">
    <property type="component" value="Unassembled WGS sequence"/>
</dbReference>
<keyword evidence="19" id="KW-1185">Reference proteome</keyword>
<feature type="domain" description="Response regulatory" evidence="15">
    <location>
        <begin position="641"/>
        <end position="758"/>
    </location>
</feature>
<comment type="catalytic activity">
    <reaction evidence="1">
        <text>ATP + protein L-histidine = ADP + protein N-phospho-L-histidine.</text>
        <dbReference type="EC" id="2.7.13.3"/>
    </reaction>
</comment>
<evidence type="ECO:0000256" key="6">
    <source>
        <dbReference type="ARBA" id="ARBA00022741"/>
    </source>
</evidence>
<dbReference type="SMART" id="SM00086">
    <property type="entry name" value="PAC"/>
    <property type="match status" value="3"/>
</dbReference>
<organism evidence="18 19">
    <name type="scientific">Paenibacillus zeisoli</name>
    <dbReference type="NCBI Taxonomy" id="2496267"/>
    <lineage>
        <taxon>Bacteria</taxon>
        <taxon>Bacillati</taxon>
        <taxon>Bacillota</taxon>
        <taxon>Bacilli</taxon>
        <taxon>Bacillales</taxon>
        <taxon>Paenibacillaceae</taxon>
        <taxon>Paenibacillus</taxon>
    </lineage>
</organism>
<dbReference type="InterPro" id="IPR000014">
    <property type="entry name" value="PAS"/>
</dbReference>
<dbReference type="InterPro" id="IPR000700">
    <property type="entry name" value="PAS-assoc_C"/>
</dbReference>
<dbReference type="EMBL" id="RZNX01000008">
    <property type="protein sequence ID" value="RUT28999.1"/>
    <property type="molecule type" value="Genomic_DNA"/>
</dbReference>
<dbReference type="RefSeq" id="WP_127200347.1">
    <property type="nucleotide sequence ID" value="NZ_RZNX01000008.1"/>
</dbReference>
<comment type="similarity">
    <text evidence="2">In the N-terminal section; belongs to the phytochrome family.</text>
</comment>
<evidence type="ECO:0000259" key="16">
    <source>
        <dbReference type="PROSITE" id="PS50112"/>
    </source>
</evidence>
<evidence type="ECO:0000256" key="8">
    <source>
        <dbReference type="ARBA" id="ARBA00022840"/>
    </source>
</evidence>
<evidence type="ECO:0000256" key="11">
    <source>
        <dbReference type="ARBA" id="ARBA00068150"/>
    </source>
</evidence>
<dbReference type="SUPFAM" id="SSF55785">
    <property type="entry name" value="PYP-like sensor domain (PAS domain)"/>
    <property type="match status" value="3"/>
</dbReference>
<feature type="domain" description="Histidine kinase" evidence="14">
    <location>
        <begin position="394"/>
        <end position="616"/>
    </location>
</feature>
<feature type="domain" description="PAS" evidence="16">
    <location>
        <begin position="6"/>
        <end position="76"/>
    </location>
</feature>
<dbReference type="SMART" id="SM00448">
    <property type="entry name" value="REC"/>
    <property type="match status" value="1"/>
</dbReference>
<dbReference type="InterPro" id="IPR013767">
    <property type="entry name" value="PAS_fold"/>
</dbReference>
<dbReference type="InterPro" id="IPR001789">
    <property type="entry name" value="Sig_transdc_resp-reg_receiver"/>
</dbReference>
<keyword evidence="8" id="KW-0067">ATP-binding</keyword>
<dbReference type="OrthoDB" id="9790669at2"/>
<reference evidence="18 19" key="1">
    <citation type="submission" date="2018-12" db="EMBL/GenBank/DDBJ databases">
        <authorList>
            <person name="Sun L."/>
            <person name="Chen Z."/>
        </authorList>
    </citation>
    <scope>NUCLEOTIDE SEQUENCE [LARGE SCALE GENOMIC DNA]</scope>
    <source>
        <strain evidence="18 19">3-5-3</strain>
    </source>
</reference>
<evidence type="ECO:0000259" key="17">
    <source>
        <dbReference type="PROSITE" id="PS50113"/>
    </source>
</evidence>
<dbReference type="InterPro" id="IPR036097">
    <property type="entry name" value="HisK_dim/P_sf"/>
</dbReference>
<evidence type="ECO:0000256" key="2">
    <source>
        <dbReference type="ARBA" id="ARBA00006402"/>
    </source>
</evidence>
<evidence type="ECO:0000256" key="4">
    <source>
        <dbReference type="ARBA" id="ARBA00022553"/>
    </source>
</evidence>
<sequence>MHNELQYPDYEQVYALSPTGIAFVSVDGRWLQVNPSLCALLGYTQDELLNLSMREITYQEEYADSYAKLCKLLHEERTSLKLEHKLIRKDGSVILAQIAVSLIQREEEDHPPYFIMFVSSDYHAGKNMQDREELLAQTMRIASIGSWEWNVDRNTIICSEQVYSICGIPYTKDHLKVYEVMDLVPKEERERFKGIFNDAIRNREFKFELNLIRPDGKAQYLDLRGIVTYGPDGRLPKTIMGTVQDITDSKLDQLKLQESVERYNSLKKYNHDAVISLDLEGNIINCNAVAEQLTGYKIKEIAGTSLARFIGLQHLRDILHHALNDASVERKIDTIAHRDGHVTEVLTTIAPIIINNKNVGFYIIAKDMTEQKRLIAAKEAAENTNKAKSEFLAMMSHEIRTPMNGVIGMTDLLLETTELDDTQREFVEIIRKSGDSLLAIINDILDFAKIESGKTVLHQSEFGLKDVITEAMDMLRARADQKGLRMNLSVSENVPAKLIGDPDRLKQILVNLLGNSIKFTYNGGVSVDVDLHSSCERHVLLEFRVKDTGIGIPKDKIQYLFQPFHQLDNFMNRKYEGTGLGLAITKKLVEMLGGEIRVEPSDEPGATFVFTMSFQRVKGSLDSMEFGEGEADEVHSHLKLNILVAEDNDINQLVLRKMLENMGHSVEVVNNGLEVIQMVAYKTFDLIFMDMHMPGMNGLDASRILHETLPAGTVPIIIAVTANVLKDDREQCLAAGMQDYVTKPIKSQVIAEMIDKYFLK</sequence>
<dbReference type="SUPFAM" id="SSF47384">
    <property type="entry name" value="Homodimeric domain of signal transducing histidine kinase"/>
    <property type="match status" value="1"/>
</dbReference>
<dbReference type="Gene3D" id="3.30.450.20">
    <property type="entry name" value="PAS domain"/>
    <property type="match status" value="3"/>
</dbReference>
<protein>
    <recommendedName>
        <fullName evidence="12">Circadian input-output histidine kinase CikA</fullName>
        <ecNumber evidence="3">2.7.13.3</ecNumber>
    </recommendedName>
    <alternativeName>
        <fullName evidence="11">Sensory/regulatory protein RpfC</fullName>
    </alternativeName>
</protein>
<dbReference type="Pfam" id="PF02518">
    <property type="entry name" value="HATPase_c"/>
    <property type="match status" value="1"/>
</dbReference>
<keyword evidence="6" id="KW-0547">Nucleotide-binding</keyword>
<dbReference type="Pfam" id="PF00072">
    <property type="entry name" value="Response_reg"/>
    <property type="match status" value="1"/>
</dbReference>
<dbReference type="InterPro" id="IPR003594">
    <property type="entry name" value="HATPase_dom"/>
</dbReference>
<evidence type="ECO:0000256" key="9">
    <source>
        <dbReference type="ARBA" id="ARBA00023012"/>
    </source>
</evidence>
<dbReference type="InterPro" id="IPR004358">
    <property type="entry name" value="Sig_transdc_His_kin-like_C"/>
</dbReference>
<dbReference type="InterPro" id="IPR011006">
    <property type="entry name" value="CheY-like_superfamily"/>
</dbReference>
<dbReference type="InterPro" id="IPR003661">
    <property type="entry name" value="HisK_dim/P_dom"/>
</dbReference>
<dbReference type="InterPro" id="IPR035965">
    <property type="entry name" value="PAS-like_dom_sf"/>
</dbReference>
<dbReference type="PROSITE" id="PS50110">
    <property type="entry name" value="RESPONSE_REGULATORY"/>
    <property type="match status" value="1"/>
</dbReference>
<dbReference type="Pfam" id="PF00512">
    <property type="entry name" value="HisKA"/>
    <property type="match status" value="1"/>
</dbReference>
<dbReference type="PROSITE" id="PS50109">
    <property type="entry name" value="HIS_KIN"/>
    <property type="match status" value="1"/>
</dbReference>
<evidence type="ECO:0000256" key="7">
    <source>
        <dbReference type="ARBA" id="ARBA00022777"/>
    </source>
</evidence>
<dbReference type="Gene3D" id="2.10.70.100">
    <property type="match status" value="1"/>
</dbReference>
<evidence type="ECO:0000313" key="18">
    <source>
        <dbReference type="EMBL" id="RUT28999.1"/>
    </source>
</evidence>
<evidence type="ECO:0000259" key="14">
    <source>
        <dbReference type="PROSITE" id="PS50109"/>
    </source>
</evidence>
<dbReference type="Gene3D" id="3.40.50.2300">
    <property type="match status" value="1"/>
</dbReference>
<dbReference type="GO" id="GO:0000155">
    <property type="term" value="F:phosphorelay sensor kinase activity"/>
    <property type="evidence" value="ECO:0007669"/>
    <property type="project" value="InterPro"/>
</dbReference>
<dbReference type="SMART" id="SM00387">
    <property type="entry name" value="HATPase_c"/>
    <property type="match status" value="1"/>
</dbReference>
<dbReference type="InterPro" id="IPR036890">
    <property type="entry name" value="HATPase_C_sf"/>
</dbReference>
<dbReference type="FunFam" id="1.10.287.130:FF:000002">
    <property type="entry name" value="Two-component osmosensing histidine kinase"/>
    <property type="match status" value="1"/>
</dbReference>
<evidence type="ECO:0000259" key="15">
    <source>
        <dbReference type="PROSITE" id="PS50110"/>
    </source>
</evidence>
<dbReference type="GO" id="GO:0005524">
    <property type="term" value="F:ATP binding"/>
    <property type="evidence" value="ECO:0007669"/>
    <property type="project" value="UniProtKB-KW"/>
</dbReference>
<dbReference type="Pfam" id="PF13426">
    <property type="entry name" value="PAS_9"/>
    <property type="match status" value="2"/>
</dbReference>
<name>A0A3S1D7Q7_9BACL</name>
<feature type="modified residue" description="4-aspartylphosphate" evidence="13">
    <location>
        <position position="690"/>
    </location>
</feature>
<dbReference type="SMART" id="SM00091">
    <property type="entry name" value="PAS"/>
    <property type="match status" value="3"/>
</dbReference>
<evidence type="ECO:0000256" key="13">
    <source>
        <dbReference type="PROSITE-ProRule" id="PRU00169"/>
    </source>
</evidence>
<dbReference type="CDD" id="cd00130">
    <property type="entry name" value="PAS"/>
    <property type="match status" value="2"/>
</dbReference>
<dbReference type="CDD" id="cd16922">
    <property type="entry name" value="HATPase_EvgS-ArcB-TorS-like"/>
    <property type="match status" value="1"/>
</dbReference>
<dbReference type="PROSITE" id="PS50113">
    <property type="entry name" value="PAC"/>
    <property type="match status" value="1"/>
</dbReference>
<gene>
    <name evidence="18" type="ORF">EJP77_16480</name>
</gene>
<dbReference type="AlphaFoldDB" id="A0A3S1D7Q7"/>
<comment type="subunit">
    <text evidence="10">At low DSF concentrations, interacts with RpfF.</text>
</comment>
<proteinExistence type="inferred from homology"/>
<evidence type="ECO:0000256" key="10">
    <source>
        <dbReference type="ARBA" id="ARBA00064003"/>
    </source>
</evidence>
<dbReference type="InterPro" id="IPR005467">
    <property type="entry name" value="His_kinase_dom"/>
</dbReference>
<dbReference type="EC" id="2.7.13.3" evidence="3"/>
<keyword evidence="5" id="KW-0808">Transferase</keyword>
<dbReference type="Pfam" id="PF00989">
    <property type="entry name" value="PAS"/>
    <property type="match status" value="1"/>
</dbReference>
<evidence type="ECO:0000313" key="19">
    <source>
        <dbReference type="Proteomes" id="UP000272464"/>
    </source>
</evidence>
<evidence type="ECO:0000256" key="3">
    <source>
        <dbReference type="ARBA" id="ARBA00012438"/>
    </source>
</evidence>
<dbReference type="NCBIfam" id="TIGR00229">
    <property type="entry name" value="sensory_box"/>
    <property type="match status" value="2"/>
</dbReference>
<keyword evidence="4 13" id="KW-0597">Phosphoprotein</keyword>
<dbReference type="SUPFAM" id="SSF52172">
    <property type="entry name" value="CheY-like"/>
    <property type="match status" value="1"/>
</dbReference>
<dbReference type="Gene3D" id="3.30.565.10">
    <property type="entry name" value="Histidine kinase-like ATPase, C-terminal domain"/>
    <property type="match status" value="1"/>
</dbReference>
<dbReference type="PANTHER" id="PTHR45339:SF1">
    <property type="entry name" value="HYBRID SIGNAL TRANSDUCTION HISTIDINE KINASE J"/>
    <property type="match status" value="1"/>
</dbReference>
<dbReference type="Gene3D" id="1.10.287.130">
    <property type="match status" value="1"/>
</dbReference>
<evidence type="ECO:0000256" key="1">
    <source>
        <dbReference type="ARBA" id="ARBA00000085"/>
    </source>
</evidence>
<evidence type="ECO:0000256" key="12">
    <source>
        <dbReference type="ARBA" id="ARBA00074306"/>
    </source>
</evidence>
<dbReference type="FunFam" id="3.30.565.10:FF:000010">
    <property type="entry name" value="Sensor histidine kinase RcsC"/>
    <property type="match status" value="1"/>
</dbReference>
<feature type="domain" description="PAC" evidence="17">
    <location>
        <begin position="205"/>
        <end position="258"/>
    </location>
</feature>
<dbReference type="SUPFAM" id="SSF55874">
    <property type="entry name" value="ATPase domain of HSP90 chaperone/DNA topoisomerase II/histidine kinase"/>
    <property type="match status" value="1"/>
</dbReference>